<evidence type="ECO:0000313" key="2">
    <source>
        <dbReference type="EMBL" id="SFN81943.1"/>
    </source>
</evidence>
<evidence type="ECO:0000313" key="3">
    <source>
        <dbReference type="Proteomes" id="UP000198599"/>
    </source>
</evidence>
<proteinExistence type="predicted"/>
<dbReference type="AlphaFoldDB" id="A0A1I5C4K3"/>
<keyword evidence="3" id="KW-1185">Reference proteome</keyword>
<dbReference type="InterPro" id="IPR005184">
    <property type="entry name" value="DUF306_Meta_HslJ"/>
</dbReference>
<protein>
    <submittedName>
        <fullName evidence="2">META domain-containing protein</fullName>
    </submittedName>
</protein>
<organism evidence="2 3">
    <name type="scientific">Roseovarius lutimaris</name>
    <dbReference type="NCBI Taxonomy" id="1005928"/>
    <lineage>
        <taxon>Bacteria</taxon>
        <taxon>Pseudomonadati</taxon>
        <taxon>Pseudomonadota</taxon>
        <taxon>Alphaproteobacteria</taxon>
        <taxon>Rhodobacterales</taxon>
        <taxon>Roseobacteraceae</taxon>
        <taxon>Roseovarius</taxon>
    </lineage>
</organism>
<accession>A0A1I5C4K3</accession>
<reference evidence="3" key="1">
    <citation type="submission" date="2016-10" db="EMBL/GenBank/DDBJ databases">
        <authorList>
            <person name="Varghese N."/>
            <person name="Submissions S."/>
        </authorList>
    </citation>
    <scope>NUCLEOTIDE SEQUENCE [LARGE SCALE GENOMIC DNA]</scope>
    <source>
        <strain evidence="3">DSM 28463</strain>
    </source>
</reference>
<gene>
    <name evidence="2" type="ORF">SAMN04487859_109119</name>
</gene>
<feature type="domain" description="DUF306" evidence="1">
    <location>
        <begin position="28"/>
        <end position="123"/>
    </location>
</feature>
<dbReference type="EMBL" id="FOVP01000009">
    <property type="protein sequence ID" value="SFN81943.1"/>
    <property type="molecule type" value="Genomic_DNA"/>
</dbReference>
<name>A0A1I5C4K3_9RHOB</name>
<sequence>MRLALLLSALTLFGACKDETVTGYGGDDATWTLQSLDGRPFGARATLIFPEEGQIAGQAPCNSYSGQQTAPYPWFATTGIAATKRACPELADETRYFAALAEMTLVEVVGDILILSNDTGREMIFSAAE</sequence>
<dbReference type="PROSITE" id="PS51257">
    <property type="entry name" value="PROKAR_LIPOPROTEIN"/>
    <property type="match status" value="1"/>
</dbReference>
<evidence type="ECO:0000259" key="1">
    <source>
        <dbReference type="Pfam" id="PF03724"/>
    </source>
</evidence>
<dbReference type="OrthoDB" id="7777568at2"/>
<dbReference type="Pfam" id="PF03724">
    <property type="entry name" value="META"/>
    <property type="match status" value="1"/>
</dbReference>
<dbReference type="STRING" id="1005928.SAMN04487859_109119"/>
<dbReference type="Gene3D" id="2.40.128.270">
    <property type="match status" value="1"/>
</dbReference>
<dbReference type="Proteomes" id="UP000198599">
    <property type="component" value="Unassembled WGS sequence"/>
</dbReference>
<dbReference type="InterPro" id="IPR038670">
    <property type="entry name" value="HslJ-like_sf"/>
</dbReference>